<dbReference type="GO" id="GO:0019646">
    <property type="term" value="P:aerobic electron transport chain"/>
    <property type="evidence" value="ECO:0007669"/>
    <property type="project" value="TreeGrafter"/>
</dbReference>
<feature type="transmembrane region" description="Helical" evidence="7">
    <location>
        <begin position="200"/>
        <end position="218"/>
    </location>
</feature>
<keyword evidence="5 7" id="KW-1133">Transmembrane helix</keyword>
<comment type="caution">
    <text evidence="8">The sequence shown here is derived from an EMBL/GenBank/DDBJ whole genome shotgun (WGS) entry which is preliminary data.</text>
</comment>
<proteinExistence type="inferred from homology"/>
<keyword evidence="3" id="KW-1003">Cell membrane</keyword>
<feature type="transmembrane region" description="Helical" evidence="7">
    <location>
        <begin position="265"/>
        <end position="288"/>
    </location>
</feature>
<dbReference type="InterPro" id="IPR003317">
    <property type="entry name" value="Cyt-d_oxidase_su2"/>
</dbReference>
<name>A0A4R6S3L3_LABRH</name>
<reference evidence="8 9" key="1">
    <citation type="submission" date="2019-03" db="EMBL/GenBank/DDBJ databases">
        <title>Genomic Encyclopedia of Type Strains, Phase IV (KMG-IV): sequencing the most valuable type-strain genomes for metagenomic binning, comparative biology and taxonomic classification.</title>
        <authorList>
            <person name="Goeker M."/>
        </authorList>
    </citation>
    <scope>NUCLEOTIDE SEQUENCE [LARGE SCALE GENOMIC DNA]</scope>
    <source>
        <strain evidence="8 9">DSM 45361</strain>
    </source>
</reference>
<keyword evidence="9" id="KW-1185">Reference proteome</keyword>
<dbReference type="GO" id="GO:0016682">
    <property type="term" value="F:oxidoreductase activity, acting on diphenols and related substances as donors, oxygen as acceptor"/>
    <property type="evidence" value="ECO:0007669"/>
    <property type="project" value="TreeGrafter"/>
</dbReference>
<comment type="subcellular location">
    <subcellularLocation>
        <location evidence="1">Cell membrane</location>
        <topology evidence="1">Multi-pass membrane protein</topology>
    </subcellularLocation>
</comment>
<evidence type="ECO:0000313" key="9">
    <source>
        <dbReference type="Proteomes" id="UP000295444"/>
    </source>
</evidence>
<dbReference type="PANTHER" id="PTHR43141:SF4">
    <property type="entry name" value="CYTOCHROME BD2 SUBUNIT II"/>
    <property type="match status" value="1"/>
</dbReference>
<organism evidence="8 9">
    <name type="scientific">Labedaea rhizosphaerae</name>
    <dbReference type="NCBI Taxonomy" id="598644"/>
    <lineage>
        <taxon>Bacteria</taxon>
        <taxon>Bacillati</taxon>
        <taxon>Actinomycetota</taxon>
        <taxon>Actinomycetes</taxon>
        <taxon>Pseudonocardiales</taxon>
        <taxon>Pseudonocardiaceae</taxon>
        <taxon>Labedaea</taxon>
    </lineage>
</organism>
<feature type="transmembrane region" description="Helical" evidence="7">
    <location>
        <begin position="110"/>
        <end position="133"/>
    </location>
</feature>
<dbReference type="OrthoDB" id="9776710at2"/>
<dbReference type="PANTHER" id="PTHR43141">
    <property type="entry name" value="CYTOCHROME BD2 SUBUNIT II"/>
    <property type="match status" value="1"/>
</dbReference>
<protein>
    <submittedName>
        <fullName evidence="8">Cytochrome bd-type quinol oxidase subunit 2</fullName>
    </submittedName>
</protein>
<feature type="transmembrane region" description="Helical" evidence="7">
    <location>
        <begin position="174"/>
        <end position="194"/>
    </location>
</feature>
<sequence>MTTMWLALLGFLFCGYLALAGVDYGTGLLMRVLATDATESRRVLGAAGPVFLGNEVWLVAAAGVLFGAFPRLEGDLLSGAYPVVVATLLGVVAFTAAVQLRSRRPEGRKGLWDGVILLSAATISTGWGAFVAHTLGGSAVGQLVCGTTLLALVLVHGSAFLAVRGPVRARAARVGRVVAPAASALVALAVFAGWPWQRVAHPAFALALAVVLVVLPLAARSLLAQHRFRLAFGATAATLVCAGALVFAARLPVTAAIAATPTLTVLTWFAVPVVPIVVVLQAITWWTARPGRVFW</sequence>
<dbReference type="Proteomes" id="UP000295444">
    <property type="component" value="Unassembled WGS sequence"/>
</dbReference>
<feature type="transmembrane region" description="Helical" evidence="7">
    <location>
        <begin position="79"/>
        <end position="98"/>
    </location>
</feature>
<evidence type="ECO:0000256" key="3">
    <source>
        <dbReference type="ARBA" id="ARBA00022475"/>
    </source>
</evidence>
<evidence type="ECO:0000256" key="2">
    <source>
        <dbReference type="ARBA" id="ARBA00007543"/>
    </source>
</evidence>
<evidence type="ECO:0000256" key="4">
    <source>
        <dbReference type="ARBA" id="ARBA00022692"/>
    </source>
</evidence>
<feature type="transmembrane region" description="Helical" evidence="7">
    <location>
        <begin position="139"/>
        <end position="162"/>
    </location>
</feature>
<dbReference type="GO" id="GO:0009055">
    <property type="term" value="F:electron transfer activity"/>
    <property type="evidence" value="ECO:0007669"/>
    <property type="project" value="TreeGrafter"/>
</dbReference>
<dbReference type="GO" id="GO:0070069">
    <property type="term" value="C:cytochrome complex"/>
    <property type="evidence" value="ECO:0007669"/>
    <property type="project" value="TreeGrafter"/>
</dbReference>
<evidence type="ECO:0000256" key="6">
    <source>
        <dbReference type="ARBA" id="ARBA00023136"/>
    </source>
</evidence>
<dbReference type="EMBL" id="SNXZ01000006">
    <property type="protein sequence ID" value="TDP93804.1"/>
    <property type="molecule type" value="Genomic_DNA"/>
</dbReference>
<evidence type="ECO:0000256" key="5">
    <source>
        <dbReference type="ARBA" id="ARBA00022989"/>
    </source>
</evidence>
<dbReference type="AlphaFoldDB" id="A0A4R6S3L3"/>
<dbReference type="RefSeq" id="WP_133852805.1">
    <property type="nucleotide sequence ID" value="NZ_SNXZ01000006.1"/>
</dbReference>
<keyword evidence="4 7" id="KW-0812">Transmembrane</keyword>
<dbReference type="Pfam" id="PF02322">
    <property type="entry name" value="Cyt_bd_oxida_II"/>
    <property type="match status" value="1"/>
</dbReference>
<gene>
    <name evidence="8" type="ORF">EV186_106198</name>
</gene>
<evidence type="ECO:0000256" key="7">
    <source>
        <dbReference type="SAM" id="Phobius"/>
    </source>
</evidence>
<dbReference type="GO" id="GO:0005886">
    <property type="term" value="C:plasma membrane"/>
    <property type="evidence" value="ECO:0007669"/>
    <property type="project" value="UniProtKB-SubCell"/>
</dbReference>
<evidence type="ECO:0000256" key="1">
    <source>
        <dbReference type="ARBA" id="ARBA00004651"/>
    </source>
</evidence>
<keyword evidence="6 7" id="KW-0472">Membrane</keyword>
<feature type="transmembrane region" description="Helical" evidence="7">
    <location>
        <begin position="230"/>
        <end position="253"/>
    </location>
</feature>
<accession>A0A4R6S3L3</accession>
<comment type="similarity">
    <text evidence="2">Belongs to the cytochrome ubiquinol oxidase subunit 2 family.</text>
</comment>
<evidence type="ECO:0000313" key="8">
    <source>
        <dbReference type="EMBL" id="TDP93804.1"/>
    </source>
</evidence>